<keyword evidence="8" id="KW-1185">Reference proteome</keyword>
<evidence type="ECO:0000256" key="1">
    <source>
        <dbReference type="ARBA" id="ARBA00010466"/>
    </source>
</evidence>
<dbReference type="SUPFAM" id="SSF46785">
    <property type="entry name" value="Winged helix' DNA-binding domain"/>
    <property type="match status" value="1"/>
</dbReference>
<dbReference type="Pfam" id="PF21715">
    <property type="entry name" value="CggR_N"/>
    <property type="match status" value="1"/>
</dbReference>
<dbReference type="InterPro" id="IPR048715">
    <property type="entry name" value="CggR_N"/>
</dbReference>
<dbReference type="GO" id="GO:0030246">
    <property type="term" value="F:carbohydrate binding"/>
    <property type="evidence" value="ECO:0007669"/>
    <property type="project" value="InterPro"/>
</dbReference>
<dbReference type="KEGG" id="pbk:Back11_44720"/>
<evidence type="ECO:0000256" key="2">
    <source>
        <dbReference type="ARBA" id="ARBA00023015"/>
    </source>
</evidence>
<protein>
    <submittedName>
        <fullName evidence="7">Central glycolytic genes regulator</fullName>
    </submittedName>
</protein>
<comment type="similarity">
    <text evidence="1">Belongs to the SorC transcriptional regulatory family.</text>
</comment>
<dbReference type="InterPro" id="IPR036390">
    <property type="entry name" value="WH_DNA-bd_sf"/>
</dbReference>
<evidence type="ECO:0000256" key="3">
    <source>
        <dbReference type="ARBA" id="ARBA00023125"/>
    </source>
</evidence>
<dbReference type="OrthoDB" id="9793820at2"/>
<dbReference type="Gene3D" id="3.40.50.1360">
    <property type="match status" value="1"/>
</dbReference>
<dbReference type="EMBL" id="AP019308">
    <property type="protein sequence ID" value="BBH23127.1"/>
    <property type="molecule type" value="Genomic_DNA"/>
</dbReference>
<proteinExistence type="inferred from homology"/>
<sequence length="346" mass="38363">MQSLIEIQQQLLPDMLVVMRKRYLILRQVMLSDMIGRRTLAASLDMTERVLRAETDFLKSQDLLLIDAAGMRISEAGKRLLEDMEPYYKVMFGLSELEERIRKHFGLKQVVVVAGDSENSLHSKRELGRAGCTALRKAMGKDDVVAVTGGSTIAQVASQLTSQTPLKGNWFVPARGGLGESLDYQANTIASTMAKRTGAQYRMLHVPDHLGEEAYTSLMQEPNVREIVEVIRKARIVIHGIGDAIVMARRRRVDATVIEAMKAEGALAESFGYYFDRKGAVVRKMLTAGLRLEDIMETEVVIAIAGGQHKAEAIAAVMRFGHDDVLVTDEAAAMELAAIMDREEKQ</sequence>
<dbReference type="InterPro" id="IPR051054">
    <property type="entry name" value="SorC_transcr_regulators"/>
</dbReference>
<evidence type="ECO:0000313" key="7">
    <source>
        <dbReference type="EMBL" id="BBH23127.1"/>
    </source>
</evidence>
<dbReference type="InterPro" id="IPR007324">
    <property type="entry name" value="Sugar-bd_dom_put"/>
</dbReference>
<dbReference type="GO" id="GO:0003677">
    <property type="term" value="F:DNA binding"/>
    <property type="evidence" value="ECO:0007669"/>
    <property type="project" value="UniProtKB-KW"/>
</dbReference>
<dbReference type="Pfam" id="PF04198">
    <property type="entry name" value="Sugar-bind"/>
    <property type="match status" value="1"/>
</dbReference>
<evidence type="ECO:0000313" key="8">
    <source>
        <dbReference type="Proteomes" id="UP000275368"/>
    </source>
</evidence>
<dbReference type="PANTHER" id="PTHR34294:SF5">
    <property type="entry name" value="CENTRAL GLYCOLYTIC GENES REGULATOR"/>
    <property type="match status" value="1"/>
</dbReference>
<dbReference type="PANTHER" id="PTHR34294">
    <property type="entry name" value="TRANSCRIPTIONAL REGULATOR-RELATED"/>
    <property type="match status" value="1"/>
</dbReference>
<dbReference type="InterPro" id="IPR037171">
    <property type="entry name" value="NagB/RpiA_transferase-like"/>
</dbReference>
<evidence type="ECO:0000256" key="4">
    <source>
        <dbReference type="ARBA" id="ARBA00023163"/>
    </source>
</evidence>
<accession>A0A3G9IW43</accession>
<reference evidence="7 8" key="1">
    <citation type="submission" date="2018-11" db="EMBL/GenBank/DDBJ databases">
        <title>Complete genome sequence of Paenibacillus baekrokdamisoli strain KCTC 33723.</title>
        <authorList>
            <person name="Kang S.W."/>
            <person name="Lee K.C."/>
            <person name="Kim K.K."/>
            <person name="Kim J.S."/>
            <person name="Kim D.S."/>
            <person name="Ko S.H."/>
            <person name="Yang S.H."/>
            <person name="Lee J.S."/>
        </authorList>
    </citation>
    <scope>NUCLEOTIDE SEQUENCE [LARGE SCALE GENOMIC DNA]</scope>
    <source>
        <strain evidence="7 8">KCTC 33723</strain>
    </source>
</reference>
<keyword evidence="3" id="KW-0238">DNA-binding</keyword>
<gene>
    <name evidence="7" type="primary">cggR</name>
    <name evidence="7" type="ORF">Back11_44720</name>
</gene>
<dbReference type="AlphaFoldDB" id="A0A3G9IW43"/>
<evidence type="ECO:0000259" key="6">
    <source>
        <dbReference type="Pfam" id="PF21715"/>
    </source>
</evidence>
<feature type="domain" description="CggR N-terminal DNA binding" evidence="6">
    <location>
        <begin position="18"/>
        <end position="86"/>
    </location>
</feature>
<organism evidence="7 8">
    <name type="scientific">Paenibacillus baekrokdamisoli</name>
    <dbReference type="NCBI Taxonomy" id="1712516"/>
    <lineage>
        <taxon>Bacteria</taxon>
        <taxon>Bacillati</taxon>
        <taxon>Bacillota</taxon>
        <taxon>Bacilli</taxon>
        <taxon>Bacillales</taxon>
        <taxon>Paenibacillaceae</taxon>
        <taxon>Paenibacillus</taxon>
    </lineage>
</organism>
<dbReference type="Proteomes" id="UP000275368">
    <property type="component" value="Chromosome"/>
</dbReference>
<dbReference type="SUPFAM" id="SSF100950">
    <property type="entry name" value="NagB/RpiA/CoA transferase-like"/>
    <property type="match status" value="1"/>
</dbReference>
<name>A0A3G9IW43_9BACL</name>
<evidence type="ECO:0000259" key="5">
    <source>
        <dbReference type="Pfam" id="PF04198"/>
    </source>
</evidence>
<keyword evidence="2" id="KW-0805">Transcription regulation</keyword>
<dbReference type="InterPro" id="IPR036388">
    <property type="entry name" value="WH-like_DNA-bd_sf"/>
</dbReference>
<dbReference type="RefSeq" id="WP_125662298.1">
    <property type="nucleotide sequence ID" value="NZ_AP019308.1"/>
</dbReference>
<keyword evidence="4" id="KW-0804">Transcription</keyword>
<feature type="domain" description="Sugar-binding" evidence="5">
    <location>
        <begin position="92"/>
        <end position="336"/>
    </location>
</feature>
<dbReference type="Gene3D" id="1.10.10.10">
    <property type="entry name" value="Winged helix-like DNA-binding domain superfamily/Winged helix DNA-binding domain"/>
    <property type="match status" value="1"/>
</dbReference>